<dbReference type="GO" id="GO:0030203">
    <property type="term" value="P:glycosaminoglycan metabolic process"/>
    <property type="evidence" value="ECO:0007669"/>
    <property type="project" value="TreeGrafter"/>
</dbReference>
<dbReference type="InterPro" id="IPR015883">
    <property type="entry name" value="Glyco_hydro_20_cat"/>
</dbReference>
<comment type="caution">
    <text evidence="9">The sequence shown here is derived from an EMBL/GenBank/DDBJ whole genome shotgun (WGS) entry which is preliminary data.</text>
</comment>
<dbReference type="Pfam" id="PF00728">
    <property type="entry name" value="Glyco_hydro_20"/>
    <property type="match status" value="1"/>
</dbReference>
<feature type="domain" description="Glycoside hydrolase family 20 catalytic" evidence="7">
    <location>
        <begin position="122"/>
        <end position="454"/>
    </location>
</feature>
<dbReference type="EMBL" id="DVMW01000033">
    <property type="protein sequence ID" value="HIU36035.1"/>
    <property type="molecule type" value="Genomic_DNA"/>
</dbReference>
<keyword evidence="5" id="KW-0326">Glycosidase</keyword>
<gene>
    <name evidence="9" type="ORF">IAC53_05455</name>
</gene>
<feature type="active site" description="Proton donor" evidence="6">
    <location>
        <position position="296"/>
    </location>
</feature>
<dbReference type="PANTHER" id="PTHR22600">
    <property type="entry name" value="BETA-HEXOSAMINIDASE"/>
    <property type="match status" value="1"/>
</dbReference>
<evidence type="ECO:0000313" key="9">
    <source>
        <dbReference type="EMBL" id="HIU36035.1"/>
    </source>
</evidence>
<comment type="catalytic activity">
    <reaction evidence="1">
        <text>Hydrolysis of terminal non-reducing N-acetyl-D-hexosamine residues in N-acetyl-beta-D-hexosaminides.</text>
        <dbReference type="EC" id="3.2.1.52"/>
    </reaction>
</comment>
<reference evidence="9" key="1">
    <citation type="submission" date="2020-10" db="EMBL/GenBank/DDBJ databases">
        <authorList>
            <person name="Gilroy R."/>
        </authorList>
    </citation>
    <scope>NUCLEOTIDE SEQUENCE</scope>
    <source>
        <strain evidence="9">ChiGjej1B1-19959</strain>
    </source>
</reference>
<feature type="domain" description="Beta-hexosaminidase bacterial type N-terminal" evidence="8">
    <location>
        <begin position="3"/>
        <end position="119"/>
    </location>
</feature>
<comment type="similarity">
    <text evidence="2">Belongs to the glycosyl hydrolase 20 family.</text>
</comment>
<dbReference type="Pfam" id="PF02838">
    <property type="entry name" value="Glyco_hydro_20b"/>
    <property type="match status" value="1"/>
</dbReference>
<dbReference type="SUPFAM" id="SSF51445">
    <property type="entry name" value="(Trans)glycosidases"/>
    <property type="match status" value="1"/>
</dbReference>
<dbReference type="InterPro" id="IPR017853">
    <property type="entry name" value="GH"/>
</dbReference>
<evidence type="ECO:0000256" key="2">
    <source>
        <dbReference type="ARBA" id="ARBA00006285"/>
    </source>
</evidence>
<dbReference type="Gene3D" id="3.20.20.80">
    <property type="entry name" value="Glycosidases"/>
    <property type="match status" value="1"/>
</dbReference>
<dbReference type="GO" id="GO:0004563">
    <property type="term" value="F:beta-N-acetylhexosaminidase activity"/>
    <property type="evidence" value="ECO:0007669"/>
    <property type="project" value="UniProtKB-EC"/>
</dbReference>
<dbReference type="CDD" id="cd06563">
    <property type="entry name" value="GH20_chitobiase-like"/>
    <property type="match status" value="1"/>
</dbReference>
<reference evidence="9" key="2">
    <citation type="journal article" date="2021" name="PeerJ">
        <title>Extensive microbial diversity within the chicken gut microbiome revealed by metagenomics and culture.</title>
        <authorList>
            <person name="Gilroy R."/>
            <person name="Ravi A."/>
            <person name="Getino M."/>
            <person name="Pursley I."/>
            <person name="Horton D.L."/>
            <person name="Alikhan N.F."/>
            <person name="Baker D."/>
            <person name="Gharbi K."/>
            <person name="Hall N."/>
            <person name="Watson M."/>
            <person name="Adriaenssens E.M."/>
            <person name="Foster-Nyarko E."/>
            <person name="Jarju S."/>
            <person name="Secka A."/>
            <person name="Antonio M."/>
            <person name="Oren A."/>
            <person name="Chaudhuri R.R."/>
            <person name="La Ragione R."/>
            <person name="Hildebrand F."/>
            <person name="Pallen M.J."/>
        </authorList>
    </citation>
    <scope>NUCLEOTIDE SEQUENCE</scope>
    <source>
        <strain evidence="9">ChiGjej1B1-19959</strain>
    </source>
</reference>
<accession>A0A9D1IEK1</accession>
<dbReference type="InterPro" id="IPR015882">
    <property type="entry name" value="HEX_bac_N"/>
</dbReference>
<evidence type="ECO:0000313" key="10">
    <source>
        <dbReference type="Proteomes" id="UP000824071"/>
    </source>
</evidence>
<name>A0A9D1IEK1_9FIRM</name>
<keyword evidence="4" id="KW-0378">Hydrolase</keyword>
<proteinExistence type="inferred from homology"/>
<evidence type="ECO:0000259" key="8">
    <source>
        <dbReference type="Pfam" id="PF02838"/>
    </source>
</evidence>
<evidence type="ECO:0000256" key="3">
    <source>
        <dbReference type="ARBA" id="ARBA00012663"/>
    </source>
</evidence>
<dbReference type="PANTHER" id="PTHR22600:SF57">
    <property type="entry name" value="BETA-N-ACETYLHEXOSAMINIDASE"/>
    <property type="match status" value="1"/>
</dbReference>
<dbReference type="PRINTS" id="PR00738">
    <property type="entry name" value="GLHYDRLASE20"/>
</dbReference>
<dbReference type="EC" id="3.2.1.52" evidence="3"/>
<dbReference type="SUPFAM" id="SSF55545">
    <property type="entry name" value="beta-N-acetylhexosaminidase-like domain"/>
    <property type="match status" value="1"/>
</dbReference>
<evidence type="ECO:0000256" key="1">
    <source>
        <dbReference type="ARBA" id="ARBA00001231"/>
    </source>
</evidence>
<dbReference type="Gene3D" id="3.30.379.10">
    <property type="entry name" value="Chitobiase/beta-hexosaminidase domain 2-like"/>
    <property type="match status" value="1"/>
</dbReference>
<evidence type="ECO:0000256" key="4">
    <source>
        <dbReference type="ARBA" id="ARBA00022801"/>
    </source>
</evidence>
<evidence type="ECO:0000256" key="5">
    <source>
        <dbReference type="ARBA" id="ARBA00023295"/>
    </source>
</evidence>
<dbReference type="Proteomes" id="UP000824071">
    <property type="component" value="Unassembled WGS sequence"/>
</dbReference>
<dbReference type="InterPro" id="IPR029018">
    <property type="entry name" value="Hex-like_dom2"/>
</dbReference>
<dbReference type="InterPro" id="IPR025705">
    <property type="entry name" value="Beta_hexosaminidase_sua/sub"/>
</dbReference>
<dbReference type="GO" id="GO:0016020">
    <property type="term" value="C:membrane"/>
    <property type="evidence" value="ECO:0007669"/>
    <property type="project" value="TreeGrafter"/>
</dbReference>
<dbReference type="PIRSF" id="PIRSF001093">
    <property type="entry name" value="B-hxosamndse_ab_euk"/>
    <property type="match status" value="1"/>
</dbReference>
<protein>
    <recommendedName>
        <fullName evidence="3">beta-N-acetylhexosaminidase</fullName>
        <ecNumber evidence="3">3.2.1.52</ecNumber>
    </recommendedName>
</protein>
<evidence type="ECO:0000256" key="6">
    <source>
        <dbReference type="PIRSR" id="PIRSR625705-1"/>
    </source>
</evidence>
<evidence type="ECO:0000259" key="7">
    <source>
        <dbReference type="Pfam" id="PF00728"/>
    </source>
</evidence>
<dbReference type="GO" id="GO:0005975">
    <property type="term" value="P:carbohydrate metabolic process"/>
    <property type="evidence" value="ECO:0007669"/>
    <property type="project" value="InterPro"/>
</dbReference>
<dbReference type="AlphaFoldDB" id="A0A9D1IEK1"/>
<organism evidence="9 10">
    <name type="scientific">Candidatus Fimenecus excrementigallinarum</name>
    <dbReference type="NCBI Taxonomy" id="2840816"/>
    <lineage>
        <taxon>Bacteria</taxon>
        <taxon>Bacillati</taxon>
        <taxon>Bacillota</taxon>
        <taxon>Clostridia</taxon>
        <taxon>Candidatus Fimenecus</taxon>
    </lineage>
</organism>
<sequence>MLHYNLIPKPNRYDEAAGSFTVSQGTQILCAQEFLDAGNYLTAYLKTKPQADAGAVKVKKAAGLPPEGYRLRVSPDGIVIEASDASGAFYGAVTLRTILMQAKKQDGKATVEGLFIEDAPAYSYRGVHIDESRHFFGAETIKKTLDAMAMLKLNTLHWHLSDDQGFRVESKRYPLLTEIGATRKYAGLKGCGLENRGGEYTCFYTQEEIRELVAYAAARHIEVIPEFDIPGHTTAILAAYPELSCTGGPFEVDCTTGIFEPILCAGNDAVYTFLDGLFEELCGLFPGKYFHLGGDEASKGHKVWEKCPKCRALMEENGLKDGAALQELFMSRAAKIVEKYGKTAIAWNDCIGDGVDEGVVCQFWHLFDPRAVRKQMQKRKFILSPDGYCYFDISYANIPLKKTYRFTPKKVGFGKADVLGLECMHWSEWLETERALQFAMFPRIAALAEVAWTDPALRKFKDFYKRLSWYKTYWRKTGVYYSRLETRKWNVKRVPIYHRGETGREFAVSEALREKEEA</sequence>